<dbReference type="Proteomes" id="UP000061809">
    <property type="component" value="Chromosome"/>
</dbReference>
<dbReference type="Gene3D" id="2.130.10.10">
    <property type="entry name" value="YVTN repeat-like/Quinoprotein amine dehydrogenase"/>
    <property type="match status" value="2"/>
</dbReference>
<dbReference type="InterPro" id="IPR011123">
    <property type="entry name" value="Y_Y_Y"/>
</dbReference>
<keyword evidence="2" id="KW-0472">Membrane</keyword>
<keyword evidence="2" id="KW-1133">Transmembrane helix</keyword>
<dbReference type="RefSeq" id="WP_029426580.1">
    <property type="nucleotide sequence ID" value="NZ_CP012801.1"/>
</dbReference>
<dbReference type="Gene3D" id="2.60.40.10">
    <property type="entry name" value="Immunoglobulins"/>
    <property type="match status" value="1"/>
</dbReference>
<organism evidence="5 6">
    <name type="scientific">Bacteroides cellulosilyticus</name>
    <dbReference type="NCBI Taxonomy" id="246787"/>
    <lineage>
        <taxon>Bacteria</taxon>
        <taxon>Pseudomonadati</taxon>
        <taxon>Bacteroidota</taxon>
        <taxon>Bacteroidia</taxon>
        <taxon>Bacteroidales</taxon>
        <taxon>Bacteroidaceae</taxon>
        <taxon>Bacteroides</taxon>
    </lineage>
</organism>
<evidence type="ECO:0000313" key="5">
    <source>
        <dbReference type="EMBL" id="ALJ60467.1"/>
    </source>
</evidence>
<evidence type="ECO:0000256" key="2">
    <source>
        <dbReference type="SAM" id="Phobius"/>
    </source>
</evidence>
<keyword evidence="2" id="KW-0812">Transmembrane</keyword>
<name>A0A0N7IFK6_9BACE</name>
<reference evidence="5 6" key="1">
    <citation type="journal article" date="2015" name="Science">
        <title>Genetic determinants of in vivo fitness and diet responsiveness in multiple human gut Bacteroides.</title>
        <authorList>
            <person name="Wu M."/>
            <person name="McNulty N.P."/>
            <person name="Rodionov D.A."/>
            <person name="Khoroshkin M.S."/>
            <person name="Griffin N.W."/>
            <person name="Cheng J."/>
            <person name="Latreille P."/>
            <person name="Kerstetter R.A."/>
            <person name="Terrapon N."/>
            <person name="Henrissat B."/>
            <person name="Osterman A.L."/>
            <person name="Gordon J.I."/>
        </authorList>
    </citation>
    <scope>NUCLEOTIDE SEQUENCE [LARGE SCALE GENOMIC DNA]</scope>
    <source>
        <strain evidence="5 6">WH2</strain>
    </source>
</reference>
<evidence type="ECO:0000256" key="1">
    <source>
        <dbReference type="SAM" id="Coils"/>
    </source>
</evidence>
<dbReference type="Pfam" id="PF07495">
    <property type="entry name" value="Y_Y_Y"/>
    <property type="match status" value="1"/>
</dbReference>
<dbReference type="InterPro" id="IPR016032">
    <property type="entry name" value="Sig_transdc_resp-reg_C-effctor"/>
</dbReference>
<feature type="transmembrane region" description="Helical" evidence="2">
    <location>
        <begin position="737"/>
        <end position="760"/>
    </location>
</feature>
<feature type="domain" description="Two component regulator three Y" evidence="4">
    <location>
        <begin position="677"/>
        <end position="721"/>
    </location>
</feature>
<dbReference type="SUPFAM" id="SSF46894">
    <property type="entry name" value="C-terminal effector domain of the bipartite response regulators"/>
    <property type="match status" value="1"/>
</dbReference>
<dbReference type="InterPro" id="IPR036388">
    <property type="entry name" value="WH-like_DNA-bd_sf"/>
</dbReference>
<keyword evidence="1" id="KW-0175">Coiled coil</keyword>
<sequence>MRVSLLLFCIFSLFSSLSRGSSIPFSPIVRSYSVSDYNAGIQNWSIAQDDRGVMYIGNNKGLLEFDGNSWELHELPSRNIVRSVYIGKDGKIFVGSFEEFGYFERNSLDSLVYHSLKDEAKDFRFHNDEIWTITSAHGEIVFQSFGSLFFYDGHTVKGIRTKTLPLNLFQVGDTVYSQQINGGLFVLAKNGLENLIERKLLGNSDVVAGLPYNDGVLFLTQKSGGFVYQSGKILKWHTECDAELEKYSVNRAVMTKDSCYIIGTLSNGIYAIDKEGRLLWKENTDSRLQNNTVLGLYCDADNNVWAALDEGIAYIQNNSLVYYYEPPYRKIGMVYDVLVKEDEAYIASNQGLYRIRNRVPELVPGLEEQAWFVGEWGKQILCGHNKGTFQISGSQASLISDVRGAMCMKEVNLEGRSFLLQGTYTFLNLYNEESSGIWRFLRSLGGFTHMVREIEMDPQGNIWVKHLRKGLFRFRINPDLKRVEDVRTYMELGDVKDGDFSLFKINGRVVFSNGEMFYTYEDMNDSIIPYESMNEQLADLKGIHSVSHAKGNLYWFVNSKMAYLVKCEMNVFRIEHRIPFSLFDGLSIEERAAMVYDKASGSSYLCLNNAVARIDSDSSLLYKSSIRRSLWISAITTESEWTGKIKRLSVQKENKIDADLNTVCFSLCYPVYNDYTYKVRYKLEGLSDQWVEGDRSLQKKYTRLPFGSYVFKAEIYNENEVLALVTLPFEVLRPWFLSYWAITGYVLIGLLLLLLLQYIVYQSVKKKKDRVIEQQRITHQAEIEIQEKKIIELEKEQLEADLRFKSKELSGVVMTNIAHQEFLNSLKEEIQQQKLSGQYTRKNLDKLLVLINQSIVSDEENWNMFQANFDRIHENFFRNLKQQYPDLTAGDLRFCALLRLNMPTKEIAKLLNISVRGVDAARYRLRKKFNLSQEDSLTDFMINFK</sequence>
<proteinExistence type="predicted"/>
<dbReference type="InterPro" id="IPR013783">
    <property type="entry name" value="Ig-like_fold"/>
</dbReference>
<dbReference type="PATRIC" id="fig|246787.4.peg.3346"/>
<dbReference type="Gene3D" id="1.10.10.10">
    <property type="entry name" value="Winged helix-like DNA-binding domain superfamily/Winged helix DNA-binding domain"/>
    <property type="match status" value="1"/>
</dbReference>
<gene>
    <name evidence="5" type="ORF">BcellWH2_03233</name>
</gene>
<feature type="chain" id="PRO_5006013424" evidence="3">
    <location>
        <begin position="21"/>
        <end position="945"/>
    </location>
</feature>
<dbReference type="InterPro" id="IPR015943">
    <property type="entry name" value="WD40/YVTN_repeat-like_dom_sf"/>
</dbReference>
<dbReference type="AlphaFoldDB" id="A0A0N7IFK6"/>
<evidence type="ECO:0000313" key="6">
    <source>
        <dbReference type="Proteomes" id="UP000061809"/>
    </source>
</evidence>
<dbReference type="KEGG" id="bcel:BcellWH2_03233"/>
<feature type="coiled-coil region" evidence="1">
    <location>
        <begin position="776"/>
        <end position="808"/>
    </location>
</feature>
<evidence type="ECO:0000259" key="4">
    <source>
        <dbReference type="Pfam" id="PF07495"/>
    </source>
</evidence>
<dbReference type="GO" id="GO:0003677">
    <property type="term" value="F:DNA binding"/>
    <property type="evidence" value="ECO:0007669"/>
    <property type="project" value="InterPro"/>
</dbReference>
<protein>
    <submittedName>
        <fullName evidence="5">Two component regulator propeller</fullName>
    </submittedName>
</protein>
<accession>A0A0N7IFK6</accession>
<dbReference type="EMBL" id="CP012801">
    <property type="protein sequence ID" value="ALJ60467.1"/>
    <property type="molecule type" value="Genomic_DNA"/>
</dbReference>
<keyword evidence="3" id="KW-0732">Signal</keyword>
<feature type="signal peptide" evidence="3">
    <location>
        <begin position="1"/>
        <end position="20"/>
    </location>
</feature>
<evidence type="ECO:0000256" key="3">
    <source>
        <dbReference type="SAM" id="SignalP"/>
    </source>
</evidence>
<dbReference type="SUPFAM" id="SSF63829">
    <property type="entry name" value="Calcium-dependent phosphotriesterase"/>
    <property type="match status" value="1"/>
</dbReference>
<dbReference type="GO" id="GO:0006355">
    <property type="term" value="P:regulation of DNA-templated transcription"/>
    <property type="evidence" value="ECO:0007669"/>
    <property type="project" value="InterPro"/>
</dbReference>